<keyword evidence="8" id="KW-0539">Nucleus</keyword>
<feature type="domain" description="CG-1" evidence="11">
    <location>
        <begin position="27"/>
        <end position="153"/>
    </location>
</feature>
<comment type="similarity">
    <text evidence="2">Belongs to the CAMTA family.</text>
</comment>
<dbReference type="GO" id="GO:0003712">
    <property type="term" value="F:transcription coregulator activity"/>
    <property type="evidence" value="ECO:0007669"/>
    <property type="project" value="TreeGrafter"/>
</dbReference>
<dbReference type="PROSITE" id="PS51437">
    <property type="entry name" value="CG_1"/>
    <property type="match status" value="1"/>
</dbReference>
<dbReference type="GO" id="GO:0003690">
    <property type="term" value="F:double-stranded DNA binding"/>
    <property type="evidence" value="ECO:0007669"/>
    <property type="project" value="TreeGrafter"/>
</dbReference>
<feature type="compositionally biased region" description="Basic and acidic residues" evidence="10">
    <location>
        <begin position="1297"/>
        <end position="1311"/>
    </location>
</feature>
<dbReference type="PANTHER" id="PTHR23335:SF1">
    <property type="entry name" value="CALMODULIN-BINDING TRANSCRIPTION ACTIVATOR, ISOFORM F"/>
    <property type="match status" value="1"/>
</dbReference>
<feature type="compositionally biased region" description="Basic and acidic residues" evidence="10">
    <location>
        <begin position="474"/>
        <end position="486"/>
    </location>
</feature>
<dbReference type="Pfam" id="PF01833">
    <property type="entry name" value="TIG"/>
    <property type="match status" value="1"/>
</dbReference>
<feature type="region of interest" description="Disordered" evidence="10">
    <location>
        <begin position="468"/>
        <end position="507"/>
    </location>
</feature>
<feature type="compositionally biased region" description="Polar residues" evidence="10">
    <location>
        <begin position="1020"/>
        <end position="1031"/>
    </location>
</feature>
<evidence type="ECO:0000256" key="9">
    <source>
        <dbReference type="ARBA" id="ARBA00029480"/>
    </source>
</evidence>
<keyword evidence="13" id="KW-1185">Reference proteome</keyword>
<sequence length="1327" mass="147557">MTAEQDFRQQCNASEIALPDKLAKIKKADDFAAVKYKWNSNEEVLSLLTSLSNHETWVTRTVPDRPENGSMFLFDRSKVKYYRKDGYTWKKRRSGNTIREDHTRLKVDGIECLSVLYTHSALVPTFHRRCYWMLQNPQIVLVHYLNLVEECSKPITVSVYTSPDSHDDISQQLEAICKNIRVFSQDVKPEVTVSEESPPGSPSSSEEGENSSSKGKRHRKRNKAVYKISISPNKSFQAKARAEKLRIKVIKVTKNDQGRLTVTGHREGSPSLEEDNSSHEGNDSGTVDDPSLSTYQPAVTARDNHVFVTSTPQSFSHQPPRDISIISVVPMVTHPSMSALSYQMQNTIGDKECSVTNVVTPTSNSQFRPENHLSNGISVNQLSRESHQNTGIQWNSIFINPRVAELGSSPSSDYGSYMSDAGTRLSFSGSDSMSGGFPAQTIPDSSERGLFDGPFRVPFPVVDRDSQQNFADSAKSDDGLSQRGHETWSLTDCSPSTSQSSGNNDVPVDMTDLAPLESLEFDDMFDCDLSHVIPECFTDCLDSSPKHSDSCVTTGVTTGVTGRLESNYLTTNCTTPQPTVPLSPFISTSQEQSTGFPQAASPGLSSTTSYVFVKPVSPARTTVVTSCFVNVSKNTLASSSGTSVSEASAQTSDGSRRMCGEVNMADVSRTRTVAQPTTNQVCHLPSPAQSFHQQAAPMSSDINNNSSRAHTAGKTADSCNSHPGNHVVPVSARITDFSPEWSYPEGGAKVLITGEWKMEQGSYTCLFDGCSVPAILYQSGVLRCFCPPHDPGLVTLQVACNGFIVSNACVFEYRARDSPVAGASCHEWLATDSDRFKLAILDRLERLESRLNSSQTYNSVNHTHGKQCMTFEDRLIVACEIFQRSTSSVRNATKSDKPFRGMTVLHLSAALGFKRLVCTLLKLWRESDSALIREEMNPLRKDEFACTPLTWACALGQTDTALMLLETEPKALLEPDARGRMPLQLARDRGFLDVVDVIEDFVMSSPYSRLILGGDHDSEGTPSPMASSCEDSPQAPPSAPHSFPLLPTPVDTNMVDRASSPMFVDDDEEEEPYLNRKPANTLAKTLVQIHSMINEAEQEAELNHRLSAYLSPLHENSELVTSGTWGAAVRLRTFSSASSQSSPLTPCSSKSSLSPGSPGFLNSPHSSPAGPDTTEFQEFISSSRKLLERDFSDLTLTDREQWELYEAANIIQNAYRNYKTRRHQQEQEIEAAILIQHQYRRYKEYIAFKKMTRAARIIQSQYRTYREHERFKKSRRAAAIIQNSFRSYRERRRSSQRRREERHSKRQEARYMQKASNRSKDNIQSQM</sequence>
<feature type="compositionally biased region" description="Polar residues" evidence="10">
    <location>
        <begin position="696"/>
        <end position="709"/>
    </location>
</feature>
<dbReference type="SMART" id="SM00015">
    <property type="entry name" value="IQ"/>
    <property type="match status" value="4"/>
</dbReference>
<feature type="compositionally biased region" description="Low complexity" evidence="10">
    <location>
        <begin position="190"/>
        <end position="213"/>
    </location>
</feature>
<evidence type="ECO:0000256" key="4">
    <source>
        <dbReference type="ARBA" id="ARBA00023015"/>
    </source>
</evidence>
<dbReference type="EMBL" id="MU825398">
    <property type="protein sequence ID" value="KAJ7393334.1"/>
    <property type="molecule type" value="Genomic_DNA"/>
</dbReference>
<dbReference type="InterPro" id="IPR002909">
    <property type="entry name" value="IPT_dom"/>
</dbReference>
<evidence type="ECO:0000256" key="3">
    <source>
        <dbReference type="ARBA" id="ARBA00022737"/>
    </source>
</evidence>
<dbReference type="InterPro" id="IPR005559">
    <property type="entry name" value="CG-1_dom"/>
</dbReference>
<evidence type="ECO:0000256" key="1">
    <source>
        <dbReference type="ARBA" id="ARBA00004123"/>
    </source>
</evidence>
<evidence type="ECO:0000256" key="8">
    <source>
        <dbReference type="ARBA" id="ARBA00023242"/>
    </source>
</evidence>
<keyword evidence="5" id="KW-0040">ANK repeat</keyword>
<dbReference type="GO" id="GO:0006357">
    <property type="term" value="P:regulation of transcription by RNA polymerase II"/>
    <property type="evidence" value="ECO:0007669"/>
    <property type="project" value="TreeGrafter"/>
</dbReference>
<dbReference type="PANTHER" id="PTHR23335">
    <property type="entry name" value="CALMODULIN-BINDING TRANSCRIPTION ACTIVATOR CAMTA"/>
    <property type="match status" value="1"/>
</dbReference>
<dbReference type="Proteomes" id="UP001163046">
    <property type="component" value="Unassembled WGS sequence"/>
</dbReference>
<dbReference type="InterPro" id="IPR000048">
    <property type="entry name" value="IQ_motif_EF-hand-BS"/>
</dbReference>
<comment type="subcellular location">
    <subcellularLocation>
        <location evidence="1">Nucleus</location>
    </subcellularLocation>
</comment>
<dbReference type="GO" id="GO:0005634">
    <property type="term" value="C:nucleus"/>
    <property type="evidence" value="ECO:0007669"/>
    <property type="project" value="UniProtKB-SubCell"/>
</dbReference>
<feature type="region of interest" description="Disordered" evidence="10">
    <location>
        <begin position="258"/>
        <end position="294"/>
    </location>
</feature>
<dbReference type="OrthoDB" id="407555at2759"/>
<evidence type="ECO:0000313" key="13">
    <source>
        <dbReference type="Proteomes" id="UP001163046"/>
    </source>
</evidence>
<evidence type="ECO:0000256" key="7">
    <source>
        <dbReference type="ARBA" id="ARBA00023163"/>
    </source>
</evidence>
<keyword evidence="6" id="KW-0010">Activator</keyword>
<feature type="compositionally biased region" description="Basic residues" evidence="10">
    <location>
        <begin position="214"/>
        <end position="224"/>
    </location>
</feature>
<organism evidence="12 13">
    <name type="scientific">Desmophyllum pertusum</name>
    <dbReference type="NCBI Taxonomy" id="174260"/>
    <lineage>
        <taxon>Eukaryota</taxon>
        <taxon>Metazoa</taxon>
        <taxon>Cnidaria</taxon>
        <taxon>Anthozoa</taxon>
        <taxon>Hexacorallia</taxon>
        <taxon>Scleractinia</taxon>
        <taxon>Caryophylliina</taxon>
        <taxon>Caryophylliidae</taxon>
        <taxon>Desmophyllum</taxon>
    </lineage>
</organism>
<dbReference type="Pfam" id="PF00612">
    <property type="entry name" value="IQ"/>
    <property type="match status" value="1"/>
</dbReference>
<evidence type="ECO:0000313" key="12">
    <source>
        <dbReference type="EMBL" id="KAJ7393334.1"/>
    </source>
</evidence>
<evidence type="ECO:0000256" key="6">
    <source>
        <dbReference type="ARBA" id="ARBA00023159"/>
    </source>
</evidence>
<dbReference type="CDD" id="cd00603">
    <property type="entry name" value="IPT_PCSR"/>
    <property type="match status" value="1"/>
</dbReference>
<feature type="compositionally biased region" description="Polar residues" evidence="10">
    <location>
        <begin position="488"/>
        <end position="504"/>
    </location>
</feature>
<evidence type="ECO:0000256" key="2">
    <source>
        <dbReference type="ARBA" id="ARBA00008267"/>
    </source>
</evidence>
<dbReference type="InterPro" id="IPR013783">
    <property type="entry name" value="Ig-like_fold"/>
</dbReference>
<dbReference type="Gene3D" id="1.25.40.20">
    <property type="entry name" value="Ankyrin repeat-containing domain"/>
    <property type="match status" value="1"/>
</dbReference>
<name>A0A9X0A5T4_9CNID</name>
<keyword evidence="4" id="KW-0805">Transcription regulation</keyword>
<dbReference type="SUPFAM" id="SSF52540">
    <property type="entry name" value="P-loop containing nucleoside triphosphate hydrolases"/>
    <property type="match status" value="1"/>
</dbReference>
<comment type="subunit">
    <text evidence="9">May interact with calmodulin.</text>
</comment>
<comment type="caution">
    <text evidence="12">The sequence shown here is derived from an EMBL/GenBank/DDBJ whole genome shotgun (WGS) entry which is preliminary data.</text>
</comment>
<feature type="region of interest" description="Disordered" evidence="10">
    <location>
        <begin position="1288"/>
        <end position="1327"/>
    </location>
</feature>
<dbReference type="Pfam" id="PF03859">
    <property type="entry name" value="CG-1"/>
    <property type="match status" value="1"/>
</dbReference>
<gene>
    <name evidence="12" type="primary">CAMTA1</name>
    <name evidence="12" type="ORF">OS493_006304</name>
</gene>
<dbReference type="Gene3D" id="1.20.5.190">
    <property type="match status" value="2"/>
</dbReference>
<dbReference type="InterPro" id="IPR014756">
    <property type="entry name" value="Ig_E-set"/>
</dbReference>
<dbReference type="SUPFAM" id="SSF81296">
    <property type="entry name" value="E set domains"/>
    <property type="match status" value="1"/>
</dbReference>
<feature type="region of interest" description="Disordered" evidence="10">
    <location>
        <begin position="696"/>
        <end position="720"/>
    </location>
</feature>
<evidence type="ECO:0000256" key="5">
    <source>
        <dbReference type="ARBA" id="ARBA00023043"/>
    </source>
</evidence>
<protein>
    <submittedName>
        <fullName evidence="12">Calmodulin-binding transcription activator 1</fullName>
    </submittedName>
</protein>
<dbReference type="InterPro" id="IPR036770">
    <property type="entry name" value="Ankyrin_rpt-contain_sf"/>
</dbReference>
<feature type="region of interest" description="Disordered" evidence="10">
    <location>
        <begin position="189"/>
        <end position="228"/>
    </location>
</feature>
<keyword evidence="3" id="KW-0677">Repeat</keyword>
<evidence type="ECO:0000259" key="11">
    <source>
        <dbReference type="PROSITE" id="PS51437"/>
    </source>
</evidence>
<dbReference type="InterPro" id="IPR027417">
    <property type="entry name" value="P-loop_NTPase"/>
</dbReference>
<proteinExistence type="inferred from homology"/>
<dbReference type="SUPFAM" id="SSF48403">
    <property type="entry name" value="Ankyrin repeat"/>
    <property type="match status" value="1"/>
</dbReference>
<feature type="region of interest" description="Disordered" evidence="10">
    <location>
        <begin position="1012"/>
        <end position="1056"/>
    </location>
</feature>
<accession>A0A9X0A5T4</accession>
<reference evidence="12" key="1">
    <citation type="submission" date="2023-01" db="EMBL/GenBank/DDBJ databases">
        <title>Genome assembly of the deep-sea coral Lophelia pertusa.</title>
        <authorList>
            <person name="Herrera S."/>
            <person name="Cordes E."/>
        </authorList>
    </citation>
    <scope>NUCLEOTIDE SEQUENCE</scope>
    <source>
        <strain evidence="12">USNM1676648</strain>
        <tissue evidence="12">Polyp</tissue>
    </source>
</reference>
<dbReference type="FunFam" id="2.60.40.10:FF:000089">
    <property type="entry name" value="calmodulin-binding transcription activator 2 isoform X1"/>
    <property type="match status" value="1"/>
</dbReference>
<dbReference type="Gene3D" id="2.60.40.10">
    <property type="entry name" value="Immunoglobulins"/>
    <property type="match status" value="1"/>
</dbReference>
<evidence type="ECO:0000256" key="10">
    <source>
        <dbReference type="SAM" id="MobiDB-lite"/>
    </source>
</evidence>
<feature type="compositionally biased region" description="Low complexity" evidence="10">
    <location>
        <begin position="1138"/>
        <end position="1164"/>
    </location>
</feature>
<feature type="region of interest" description="Disordered" evidence="10">
    <location>
        <begin position="1138"/>
        <end position="1174"/>
    </location>
</feature>
<dbReference type="SMART" id="SM01076">
    <property type="entry name" value="CG-1"/>
    <property type="match status" value="1"/>
</dbReference>
<keyword evidence="7" id="KW-0804">Transcription</keyword>
<dbReference type="PROSITE" id="PS50096">
    <property type="entry name" value="IQ"/>
    <property type="match status" value="2"/>
</dbReference>